<proteinExistence type="predicted"/>
<feature type="region of interest" description="Disordered" evidence="1">
    <location>
        <begin position="1"/>
        <end position="100"/>
    </location>
</feature>
<keyword evidence="3" id="KW-1185">Reference proteome</keyword>
<organism evidence="2 3">
    <name type="scientific">Phakopsora pachyrhizi</name>
    <name type="common">Asian soybean rust disease fungus</name>
    <dbReference type="NCBI Taxonomy" id="170000"/>
    <lineage>
        <taxon>Eukaryota</taxon>
        <taxon>Fungi</taxon>
        <taxon>Dikarya</taxon>
        <taxon>Basidiomycota</taxon>
        <taxon>Pucciniomycotina</taxon>
        <taxon>Pucciniomycetes</taxon>
        <taxon>Pucciniales</taxon>
        <taxon>Phakopsoraceae</taxon>
        <taxon>Phakopsora</taxon>
    </lineage>
</organism>
<name>A0AAV0B0V3_PHAPC</name>
<comment type="caution">
    <text evidence="2">The sequence shown here is derived from an EMBL/GenBank/DDBJ whole genome shotgun (WGS) entry which is preliminary data.</text>
</comment>
<evidence type="ECO:0000313" key="3">
    <source>
        <dbReference type="Proteomes" id="UP001153365"/>
    </source>
</evidence>
<feature type="compositionally biased region" description="Acidic residues" evidence="1">
    <location>
        <begin position="9"/>
        <end position="19"/>
    </location>
</feature>
<feature type="compositionally biased region" description="Polar residues" evidence="1">
    <location>
        <begin position="65"/>
        <end position="74"/>
    </location>
</feature>
<sequence length="347" mass="39142">MRRGKTLEFDEDDDDDEAEKEERKGEVTLEEIENQRNLESGLEEQTVDGLGPGSTSTEIAMDQVSGKQSSTQEEVISAPGVRSNKNPQSETGPPGEEIDEQLCSSEKKAMSSCNDPSWLIESGAINNASKLVKKRVQLVGKNGLKALKLASRFGGMANVEVEANWQKRWNKQPIAKSIVTKTPLDCLKTKGLVEMKPEGEAEKPLNKIERKLLNNNRRRKGGEKMRSLLDERYNHVDQDRIEAQAKDSGPKEPIQVAPDRHLLQNLEITLDGQKLKLMEIEIERVCKTFNSFPKKLQKALKLKDLELNSKRLRKSLKMTGHNCQLEDKMVKAIGLSNWRVERQQLCS</sequence>
<dbReference type="EMBL" id="CALTRL010002281">
    <property type="protein sequence ID" value="CAH7675260.1"/>
    <property type="molecule type" value="Genomic_DNA"/>
</dbReference>
<evidence type="ECO:0000313" key="2">
    <source>
        <dbReference type="EMBL" id="CAH7675260.1"/>
    </source>
</evidence>
<dbReference type="AlphaFoldDB" id="A0AAV0B0V3"/>
<dbReference type="Proteomes" id="UP001153365">
    <property type="component" value="Unassembled WGS sequence"/>
</dbReference>
<protein>
    <submittedName>
        <fullName evidence="2">Uncharacterized protein</fullName>
    </submittedName>
</protein>
<evidence type="ECO:0000256" key="1">
    <source>
        <dbReference type="SAM" id="MobiDB-lite"/>
    </source>
</evidence>
<gene>
    <name evidence="2" type="ORF">PPACK8108_LOCUS10245</name>
</gene>
<reference evidence="2" key="1">
    <citation type="submission" date="2022-06" db="EMBL/GenBank/DDBJ databases">
        <authorList>
            <consortium name="SYNGENTA / RWTH Aachen University"/>
        </authorList>
    </citation>
    <scope>NUCLEOTIDE SEQUENCE</scope>
</reference>
<accession>A0AAV0B0V3</accession>